<evidence type="ECO:0000259" key="2">
    <source>
        <dbReference type="Pfam" id="PF09967"/>
    </source>
</evidence>
<evidence type="ECO:0000256" key="1">
    <source>
        <dbReference type="SAM" id="MobiDB-lite"/>
    </source>
</evidence>
<dbReference type="EMBL" id="ADCP02000003">
    <property type="protein sequence ID" value="EFV44524.1"/>
    <property type="molecule type" value="Genomic_DNA"/>
</dbReference>
<dbReference type="Proteomes" id="UP000006034">
    <property type="component" value="Unassembled WGS sequence"/>
</dbReference>
<evidence type="ECO:0000313" key="4">
    <source>
        <dbReference type="EMBL" id="EFV44524.1"/>
    </source>
</evidence>
<accession>E5Y5X7</accession>
<dbReference type="RefSeq" id="WP_005026945.1">
    <property type="nucleotide sequence ID" value="NZ_KE150240.1"/>
</dbReference>
<feature type="domain" description="VWA-like" evidence="2">
    <location>
        <begin position="315"/>
        <end position="435"/>
    </location>
</feature>
<reference evidence="4 5" key="2">
    <citation type="submission" date="2013-04" db="EMBL/GenBank/DDBJ databases">
        <title>The Genome Sequence of Bilophila wadsworthia 3_1_6.</title>
        <authorList>
            <consortium name="The Broad Institute Genomics Platform"/>
            <person name="Earl A."/>
            <person name="Ward D."/>
            <person name="Feldgarden M."/>
            <person name="Gevers D."/>
            <person name="Sibley C."/>
            <person name="Strauss J."/>
            <person name="Allen-Vercoe E."/>
            <person name="Walker B."/>
            <person name="Young S."/>
            <person name="Zeng Q."/>
            <person name="Gargeya S."/>
            <person name="Fitzgerald M."/>
            <person name="Haas B."/>
            <person name="Abouelleil A."/>
            <person name="Allen A.W."/>
            <person name="Alvarado L."/>
            <person name="Arachchi H.M."/>
            <person name="Berlin A.M."/>
            <person name="Chapman S.B."/>
            <person name="Gainer-Dewar J."/>
            <person name="Goldberg J."/>
            <person name="Griggs A."/>
            <person name="Gujja S."/>
            <person name="Hansen M."/>
            <person name="Howarth C."/>
            <person name="Imamovic A."/>
            <person name="Ireland A."/>
            <person name="Larimer J."/>
            <person name="McCowan C."/>
            <person name="Murphy C."/>
            <person name="Pearson M."/>
            <person name="Poon T.W."/>
            <person name="Priest M."/>
            <person name="Roberts A."/>
            <person name="Saif S."/>
            <person name="Shea T."/>
            <person name="Sisk P."/>
            <person name="Sykes S."/>
            <person name="Wortman J."/>
            <person name="Nusbaum C."/>
            <person name="Birren B."/>
        </authorList>
    </citation>
    <scope>NUCLEOTIDE SEQUENCE [LARGE SCALE GENOMIC DNA]</scope>
    <source>
        <strain evidence="4 5">3_1_6</strain>
    </source>
</reference>
<comment type="caution">
    <text evidence="4">The sequence shown here is derived from an EMBL/GenBank/DDBJ whole genome shotgun (WGS) entry which is preliminary data.</text>
</comment>
<organism evidence="4 5">
    <name type="scientific">Bilophila wadsworthia (strain 3_1_6)</name>
    <dbReference type="NCBI Taxonomy" id="563192"/>
    <lineage>
        <taxon>Bacteria</taxon>
        <taxon>Pseudomonadati</taxon>
        <taxon>Thermodesulfobacteriota</taxon>
        <taxon>Desulfovibrionia</taxon>
        <taxon>Desulfovibrionales</taxon>
        <taxon>Desulfovibrionaceae</taxon>
        <taxon>Bilophila</taxon>
    </lineage>
</organism>
<feature type="compositionally biased region" description="Basic and acidic residues" evidence="1">
    <location>
        <begin position="140"/>
        <end position="151"/>
    </location>
</feature>
<dbReference type="PANTHER" id="PTHR38730">
    <property type="entry name" value="SLL7028 PROTEIN"/>
    <property type="match status" value="1"/>
</dbReference>
<dbReference type="InterPro" id="IPR025154">
    <property type="entry name" value="Put_metallopeptidase_dom"/>
</dbReference>
<dbReference type="PANTHER" id="PTHR38730:SF1">
    <property type="entry name" value="SLL7028 PROTEIN"/>
    <property type="match status" value="1"/>
</dbReference>
<evidence type="ECO:0008006" key="6">
    <source>
        <dbReference type="Google" id="ProtNLM"/>
    </source>
</evidence>
<gene>
    <name evidence="4" type="ORF">HMPREF0179_01590</name>
</gene>
<feature type="compositionally biased region" description="Gly residues" evidence="1">
    <location>
        <begin position="160"/>
        <end position="173"/>
    </location>
</feature>
<dbReference type="OrthoDB" id="9761650at2"/>
<evidence type="ECO:0000259" key="3">
    <source>
        <dbReference type="Pfam" id="PF13203"/>
    </source>
</evidence>
<dbReference type="eggNOG" id="COG3864">
    <property type="taxonomic scope" value="Bacteria"/>
</dbReference>
<proteinExistence type="predicted"/>
<dbReference type="AlphaFoldDB" id="E5Y5X7"/>
<feature type="domain" description="Putative metallopeptidase" evidence="3">
    <location>
        <begin position="14"/>
        <end position="307"/>
    </location>
</feature>
<name>E5Y5X7_BILW3</name>
<dbReference type="GeneID" id="78087290"/>
<dbReference type="InterPro" id="IPR018698">
    <property type="entry name" value="VWA-like_dom"/>
</dbReference>
<feature type="region of interest" description="Disordered" evidence="1">
    <location>
        <begin position="140"/>
        <end position="233"/>
    </location>
</feature>
<protein>
    <recommendedName>
        <fullName evidence="6">Metallopeptidase domain-containing protein</fullName>
    </recommendedName>
</protein>
<dbReference type="Pfam" id="PF13203">
    <property type="entry name" value="DUF2201_N"/>
    <property type="match status" value="1"/>
</dbReference>
<dbReference type="HOGENOM" id="CLU_038906_1_0_7"/>
<evidence type="ECO:0000313" key="5">
    <source>
        <dbReference type="Proteomes" id="UP000006034"/>
    </source>
</evidence>
<reference evidence="4 5" key="1">
    <citation type="submission" date="2010-10" db="EMBL/GenBank/DDBJ databases">
        <authorList>
            <consortium name="The Broad Institute Genome Sequencing Platform"/>
            <person name="Ward D."/>
            <person name="Earl A."/>
            <person name="Feldgarden M."/>
            <person name="Young S.K."/>
            <person name="Gargeya S."/>
            <person name="Zeng Q."/>
            <person name="Alvarado L."/>
            <person name="Berlin A."/>
            <person name="Bochicchio J."/>
            <person name="Chapman S.B."/>
            <person name="Chen Z."/>
            <person name="Freedman E."/>
            <person name="Gellesch M."/>
            <person name="Goldberg J."/>
            <person name="Griggs A."/>
            <person name="Gujja S."/>
            <person name="Heilman E."/>
            <person name="Heiman D."/>
            <person name="Howarth C."/>
            <person name="Mehta T."/>
            <person name="Neiman D."/>
            <person name="Pearson M."/>
            <person name="Roberts A."/>
            <person name="Saif S."/>
            <person name="Shea T."/>
            <person name="Shenoy N."/>
            <person name="Sisk P."/>
            <person name="Stolte C."/>
            <person name="Sykes S."/>
            <person name="White J."/>
            <person name="Yandava C."/>
            <person name="Allen-Vercoe E."/>
            <person name="Sibley C."/>
            <person name="Ambrose C.E."/>
            <person name="Strauss J."/>
            <person name="Daigneault M."/>
            <person name="Haas B."/>
            <person name="Nusbaum C."/>
            <person name="Birren B."/>
        </authorList>
    </citation>
    <scope>NUCLEOTIDE SEQUENCE [LARGE SCALE GENOMIC DNA]</scope>
    <source>
        <strain evidence="4 5">3_1_6</strain>
    </source>
</reference>
<keyword evidence="5" id="KW-1185">Reference proteome</keyword>
<sequence>MTALERQAHLAMIRARAALVLDHPFFGSIALRLTLKPDPTCSDLWTDGRTLGFNPSYAAALSEAALIGAQAHEVMHLACAHHVRREERDTALWNKACDIVVNQLLLDAGFSLPQGAVHDPAYAGFSVEALYSELARLQDEAPNKGAKRPEAQEETEQTEGGSGQPGEGKGQGKGQNDPTEGERGEAELLGGHGASESSLDKGKGQRAKPVAFTGEVRDHPVLDGGSGTAQKQAEQEADIELVQAMQRAKHMGDMPAGLLRLFRKRLHPTLDWRGILQRFLENCADGDSTWTTPNRRYLYQGIYLPSRQEPRIPHIVLAVDSSGSVDNALLEMFCTELSGILESYDTLLTVLFHDTRVQSVQTFTRQDLPLRLAPAGGGGTDYRPVTAYIEENDLAPTCMIWFTDLECDRFPEEPAFPVLWLAEQPNGTTPPFGETGYLKERPSA</sequence>
<dbReference type="Pfam" id="PF09967">
    <property type="entry name" value="DUF2201"/>
    <property type="match status" value="1"/>
</dbReference>
<dbReference type="STRING" id="563192.HMPREF0179_01590"/>